<dbReference type="InterPro" id="IPR007921">
    <property type="entry name" value="CHAP_dom"/>
</dbReference>
<protein>
    <submittedName>
        <fullName evidence="2">CHAP domain-containing protein</fullName>
    </submittedName>
</protein>
<reference evidence="2 3" key="1">
    <citation type="submission" date="2022-07" db="EMBL/GenBank/DDBJ databases">
        <title>Novel species in genus Arthrobacter.</title>
        <authorList>
            <person name="Liu Y."/>
        </authorList>
    </citation>
    <scope>NUCLEOTIDE SEQUENCE [LARGE SCALE GENOMIC DNA]</scope>
    <source>
        <strain evidence="3">zg-Y859</strain>
    </source>
</reference>
<sequence length="202" mass="22438">MDPRLQAFVQWMVSEWNGRTVGRTTGYALNFDRRFGNQCMDLWNWTWTFLGIPSTAIKRTYDAAGVWELPADDPIWEYFDGILPHETFHPGDTFVYNRNAFGAQGRGAGNGYGHIGMVVQDFGNGTFQVLEANGLGDAYEDEYLNQYGSPARLHTWSKADLYGVLRPIPGKCPGLGNFGGAASIMPTGTFATDDPFMLELMG</sequence>
<dbReference type="Gene3D" id="3.90.1720.10">
    <property type="entry name" value="endopeptidase domain like (from Nostoc punctiforme)"/>
    <property type="match status" value="1"/>
</dbReference>
<accession>A0ABT1NVD7</accession>
<evidence type="ECO:0000313" key="3">
    <source>
        <dbReference type="Proteomes" id="UP001206924"/>
    </source>
</evidence>
<dbReference type="RefSeq" id="WP_255866638.1">
    <property type="nucleotide sequence ID" value="NZ_CP104263.1"/>
</dbReference>
<dbReference type="Proteomes" id="UP001206924">
    <property type="component" value="Unassembled WGS sequence"/>
</dbReference>
<dbReference type="EMBL" id="JANFLP010000020">
    <property type="protein sequence ID" value="MCQ1951630.1"/>
    <property type="molecule type" value="Genomic_DNA"/>
</dbReference>
<dbReference type="Pfam" id="PF05257">
    <property type="entry name" value="CHAP"/>
    <property type="match status" value="1"/>
</dbReference>
<evidence type="ECO:0000313" key="2">
    <source>
        <dbReference type="EMBL" id="MCQ1951630.1"/>
    </source>
</evidence>
<comment type="caution">
    <text evidence="2">The sequence shown here is derived from an EMBL/GenBank/DDBJ whole genome shotgun (WGS) entry which is preliminary data.</text>
</comment>
<gene>
    <name evidence="2" type="ORF">NNX28_17060</name>
</gene>
<organism evidence="2 3">
    <name type="scientific">Arthrobacter jinronghuae</name>
    <dbReference type="NCBI Taxonomy" id="2964609"/>
    <lineage>
        <taxon>Bacteria</taxon>
        <taxon>Bacillati</taxon>
        <taxon>Actinomycetota</taxon>
        <taxon>Actinomycetes</taxon>
        <taxon>Micrococcales</taxon>
        <taxon>Micrococcaceae</taxon>
        <taxon>Arthrobacter</taxon>
    </lineage>
</organism>
<keyword evidence="3" id="KW-1185">Reference proteome</keyword>
<name>A0ABT1NVD7_9MICC</name>
<proteinExistence type="predicted"/>
<feature type="domain" description="Peptidase C51" evidence="1">
    <location>
        <begin position="14"/>
        <end position="154"/>
    </location>
</feature>
<evidence type="ECO:0000259" key="1">
    <source>
        <dbReference type="PROSITE" id="PS50911"/>
    </source>
</evidence>
<dbReference type="PROSITE" id="PS50911">
    <property type="entry name" value="CHAP"/>
    <property type="match status" value="1"/>
</dbReference>